<evidence type="ECO:0000256" key="2">
    <source>
        <dbReference type="ARBA" id="ARBA00009810"/>
    </source>
</evidence>
<evidence type="ECO:0000256" key="11">
    <source>
        <dbReference type="ARBA" id="ARBA00023136"/>
    </source>
</evidence>
<accession>A0A1I0S9A1</accession>
<sequence>MWLLCLTGPAAFAQHTNNKTTDSDTSRLLKELMVYGQKRQIASITKTPTPLIDLPISVQLIDRKLIEQQQITDVRDAIKNVSGITVTGTYGDGYAMFNGRGFSMNFNSNFRWNGILMQTTGRLYGDNIERIEILKGPASIQYGDVAPGAVMNFVSKKPLDYEYRRFELKVGEYGFVRPTLDLSGALTPAKNLLYRLNASYESSNHFIDKINGKNYLIAPSITWKIIPALEWNVELTAKNDNRTFAPGLVSPDGTFEGLKKIPRGLFLGEPDSRHRYNETSVYSTLSYKISNHLSIRNVSYYSKAQEQEESVFFPDGKADENGNLNRTTEFFQTFTGIAGTTLDLVGKFSTFGVHHDFVIGADYTRRNYTIFYNDPVELKPFNMYHPVYGENILPKIIGYDGDPDKPKQFITRYGAYVQDQLKMWDERIHLMLGVRFNKTIQGTKYTAANPTPANYKDDVKKPLSPRIALLVKPLKDLSVYASYTQSYEQNGWDELTNIMLQSTDAKQIEFGAKSNLFSGKLGIGLSVFQIDKKNIVGYVFGLDSAPDWPHLAYNEYYKWAMYQGGHHRSRGVELDINGKITPQLSINIATSYINATVVEDPAFKSGNQLEGNAKQTFNIWADYVLDKGRLKGLEFGYGFFYKGKFYASTQNLPDAVVKAYWSMDASIGYSYRQFFTRLNVSNLTNNIGYLARSGLYEPLWVRRSTLSIGVKF</sequence>
<dbReference type="InterPro" id="IPR037066">
    <property type="entry name" value="Plug_dom_sf"/>
</dbReference>
<evidence type="ECO:0000256" key="6">
    <source>
        <dbReference type="ARBA" id="ARBA00022692"/>
    </source>
</evidence>
<evidence type="ECO:0000256" key="12">
    <source>
        <dbReference type="ARBA" id="ARBA00023170"/>
    </source>
</evidence>
<dbReference type="SUPFAM" id="SSF56935">
    <property type="entry name" value="Porins"/>
    <property type="match status" value="1"/>
</dbReference>
<evidence type="ECO:0000259" key="16">
    <source>
        <dbReference type="Pfam" id="PF00593"/>
    </source>
</evidence>
<comment type="similarity">
    <text evidence="2 14 15">Belongs to the TonB-dependent receptor family.</text>
</comment>
<evidence type="ECO:0000256" key="8">
    <source>
        <dbReference type="ARBA" id="ARBA00023004"/>
    </source>
</evidence>
<dbReference type="InterPro" id="IPR000531">
    <property type="entry name" value="Beta-barrel_TonB"/>
</dbReference>
<keyword evidence="3 14" id="KW-0813">Transport</keyword>
<dbReference type="PANTHER" id="PTHR32552:SF68">
    <property type="entry name" value="FERRICHROME OUTER MEMBRANE TRANSPORTER_PHAGE RECEPTOR"/>
    <property type="match status" value="1"/>
</dbReference>
<gene>
    <name evidence="18" type="ORF">SAMN04488122_5073</name>
</gene>
<evidence type="ECO:0000256" key="15">
    <source>
        <dbReference type="RuleBase" id="RU003357"/>
    </source>
</evidence>
<keyword evidence="19" id="KW-1185">Reference proteome</keyword>
<keyword evidence="11 14" id="KW-0472">Membrane</keyword>
<reference evidence="19" key="1">
    <citation type="submission" date="2016-10" db="EMBL/GenBank/DDBJ databases">
        <authorList>
            <person name="Varghese N."/>
            <person name="Submissions S."/>
        </authorList>
    </citation>
    <scope>NUCLEOTIDE SEQUENCE [LARGE SCALE GENOMIC DNA]</scope>
    <source>
        <strain evidence="19">DSM 3695</strain>
    </source>
</reference>
<evidence type="ECO:0000256" key="3">
    <source>
        <dbReference type="ARBA" id="ARBA00022448"/>
    </source>
</evidence>
<evidence type="ECO:0000313" key="18">
    <source>
        <dbReference type="EMBL" id="SEW52738.1"/>
    </source>
</evidence>
<keyword evidence="5" id="KW-0410">Iron transport</keyword>
<name>A0A1I0S9A1_9BACT</name>
<dbReference type="GO" id="GO:0009279">
    <property type="term" value="C:cell outer membrane"/>
    <property type="evidence" value="ECO:0007669"/>
    <property type="project" value="UniProtKB-SubCell"/>
</dbReference>
<dbReference type="PROSITE" id="PS52016">
    <property type="entry name" value="TONB_DEPENDENT_REC_3"/>
    <property type="match status" value="1"/>
</dbReference>
<keyword evidence="12" id="KW-0675">Receptor</keyword>
<evidence type="ECO:0000256" key="1">
    <source>
        <dbReference type="ARBA" id="ARBA00004571"/>
    </source>
</evidence>
<keyword evidence="7" id="KW-0732">Signal</keyword>
<evidence type="ECO:0000259" key="17">
    <source>
        <dbReference type="Pfam" id="PF07715"/>
    </source>
</evidence>
<dbReference type="GO" id="GO:0015891">
    <property type="term" value="P:siderophore transport"/>
    <property type="evidence" value="ECO:0007669"/>
    <property type="project" value="InterPro"/>
</dbReference>
<dbReference type="GO" id="GO:0015344">
    <property type="term" value="F:siderophore uptake transmembrane transporter activity"/>
    <property type="evidence" value="ECO:0007669"/>
    <property type="project" value="TreeGrafter"/>
</dbReference>
<dbReference type="Gene3D" id="2.40.170.20">
    <property type="entry name" value="TonB-dependent receptor, beta-barrel domain"/>
    <property type="match status" value="1"/>
</dbReference>
<dbReference type="Pfam" id="PF07715">
    <property type="entry name" value="Plug"/>
    <property type="match status" value="1"/>
</dbReference>
<keyword evidence="6 14" id="KW-0812">Transmembrane</keyword>
<comment type="subcellular location">
    <subcellularLocation>
        <location evidence="1 14">Cell outer membrane</location>
        <topology evidence="1 14">Multi-pass membrane protein</topology>
    </subcellularLocation>
</comment>
<keyword evidence="13 14" id="KW-0998">Cell outer membrane</keyword>
<dbReference type="STRING" id="29529.SAMN04488122_5073"/>
<evidence type="ECO:0000256" key="10">
    <source>
        <dbReference type="ARBA" id="ARBA00023077"/>
    </source>
</evidence>
<protein>
    <submittedName>
        <fullName evidence="18">Iron complex outermembrane recepter protein</fullName>
    </submittedName>
</protein>
<keyword evidence="9" id="KW-0406">Ion transport</keyword>
<feature type="domain" description="TonB-dependent receptor plug" evidence="17">
    <location>
        <begin position="51"/>
        <end position="150"/>
    </location>
</feature>
<dbReference type="NCBIfam" id="TIGR01783">
    <property type="entry name" value="TonB-siderophor"/>
    <property type="match status" value="1"/>
</dbReference>
<evidence type="ECO:0000256" key="7">
    <source>
        <dbReference type="ARBA" id="ARBA00022729"/>
    </source>
</evidence>
<organism evidence="18 19">
    <name type="scientific">Chitinophaga arvensicola</name>
    <dbReference type="NCBI Taxonomy" id="29529"/>
    <lineage>
        <taxon>Bacteria</taxon>
        <taxon>Pseudomonadati</taxon>
        <taxon>Bacteroidota</taxon>
        <taxon>Chitinophagia</taxon>
        <taxon>Chitinophagales</taxon>
        <taxon>Chitinophagaceae</taxon>
        <taxon>Chitinophaga</taxon>
    </lineage>
</organism>
<keyword evidence="8" id="KW-0408">Iron</keyword>
<dbReference type="InterPro" id="IPR036942">
    <property type="entry name" value="Beta-barrel_TonB_sf"/>
</dbReference>
<evidence type="ECO:0000313" key="19">
    <source>
        <dbReference type="Proteomes" id="UP000199310"/>
    </source>
</evidence>
<dbReference type="GO" id="GO:0038023">
    <property type="term" value="F:signaling receptor activity"/>
    <property type="evidence" value="ECO:0007669"/>
    <property type="project" value="InterPro"/>
</dbReference>
<keyword evidence="4 14" id="KW-1134">Transmembrane beta strand</keyword>
<dbReference type="Pfam" id="PF00593">
    <property type="entry name" value="TonB_dep_Rec_b-barrel"/>
    <property type="match status" value="1"/>
</dbReference>
<dbReference type="Gene3D" id="2.170.130.10">
    <property type="entry name" value="TonB-dependent receptor, plug domain"/>
    <property type="match status" value="1"/>
</dbReference>
<feature type="domain" description="TonB-dependent receptor-like beta-barrel" evidence="16">
    <location>
        <begin position="239"/>
        <end position="683"/>
    </location>
</feature>
<evidence type="ECO:0000256" key="14">
    <source>
        <dbReference type="PROSITE-ProRule" id="PRU01360"/>
    </source>
</evidence>
<evidence type="ECO:0000256" key="5">
    <source>
        <dbReference type="ARBA" id="ARBA00022496"/>
    </source>
</evidence>
<evidence type="ECO:0000256" key="13">
    <source>
        <dbReference type="ARBA" id="ARBA00023237"/>
    </source>
</evidence>
<dbReference type="InterPro" id="IPR010105">
    <property type="entry name" value="TonB_sidphr_rcpt"/>
</dbReference>
<dbReference type="Proteomes" id="UP000199310">
    <property type="component" value="Unassembled WGS sequence"/>
</dbReference>
<proteinExistence type="inferred from homology"/>
<evidence type="ECO:0000256" key="4">
    <source>
        <dbReference type="ARBA" id="ARBA00022452"/>
    </source>
</evidence>
<dbReference type="EMBL" id="FOJG01000002">
    <property type="protein sequence ID" value="SEW52738.1"/>
    <property type="molecule type" value="Genomic_DNA"/>
</dbReference>
<dbReference type="CDD" id="cd01347">
    <property type="entry name" value="ligand_gated_channel"/>
    <property type="match status" value="1"/>
</dbReference>
<dbReference type="InterPro" id="IPR012910">
    <property type="entry name" value="Plug_dom"/>
</dbReference>
<dbReference type="PANTHER" id="PTHR32552">
    <property type="entry name" value="FERRICHROME IRON RECEPTOR-RELATED"/>
    <property type="match status" value="1"/>
</dbReference>
<evidence type="ECO:0000256" key="9">
    <source>
        <dbReference type="ARBA" id="ARBA00023065"/>
    </source>
</evidence>
<dbReference type="AlphaFoldDB" id="A0A1I0S9A1"/>
<dbReference type="InterPro" id="IPR039426">
    <property type="entry name" value="TonB-dep_rcpt-like"/>
</dbReference>
<keyword evidence="10 15" id="KW-0798">TonB box</keyword>
<dbReference type="RefSeq" id="WP_177192321.1">
    <property type="nucleotide sequence ID" value="NZ_FOJG01000002.1"/>
</dbReference>